<evidence type="ECO:0000256" key="7">
    <source>
        <dbReference type="SAM" id="Phobius"/>
    </source>
</evidence>
<dbReference type="InterPro" id="IPR050833">
    <property type="entry name" value="Poly_Biosynth_Transport"/>
</dbReference>
<dbReference type="PANTHER" id="PTHR30250">
    <property type="entry name" value="PST FAMILY PREDICTED COLANIC ACID TRANSPORTER"/>
    <property type="match status" value="1"/>
</dbReference>
<keyword evidence="4 7" id="KW-1133">Transmembrane helix</keyword>
<name>A0A4Q0T8N8_9BACT</name>
<dbReference type="Proteomes" id="UP000289437">
    <property type="component" value="Unassembled WGS sequence"/>
</dbReference>
<dbReference type="EMBL" id="RDSM01000001">
    <property type="protein sequence ID" value="RXH58399.1"/>
    <property type="molecule type" value="Genomic_DNA"/>
</dbReference>
<keyword evidence="5 7" id="KW-0472">Membrane</keyword>
<feature type="transmembrane region" description="Helical" evidence="7">
    <location>
        <begin position="66"/>
        <end position="90"/>
    </location>
</feature>
<evidence type="ECO:0000256" key="2">
    <source>
        <dbReference type="ARBA" id="ARBA00022475"/>
    </source>
</evidence>
<evidence type="ECO:0000313" key="9">
    <source>
        <dbReference type="Proteomes" id="UP000289437"/>
    </source>
</evidence>
<feature type="transmembrane region" description="Helical" evidence="7">
    <location>
        <begin position="315"/>
        <end position="339"/>
    </location>
</feature>
<feature type="transmembrane region" description="Helical" evidence="7">
    <location>
        <begin position="345"/>
        <end position="367"/>
    </location>
</feature>
<feature type="transmembrane region" description="Helical" evidence="7">
    <location>
        <begin position="196"/>
        <end position="221"/>
    </location>
</feature>
<reference evidence="9" key="2">
    <citation type="submission" date="2019-02" db="EMBL/GenBank/DDBJ databases">
        <title>Granulicella sibirica sp. nov., a psychrotolerant acidobacterium isolated from an organic soil layer in forested tundra, West Siberia.</title>
        <authorList>
            <person name="Oshkin I.Y."/>
            <person name="Kulichevskaya I.S."/>
            <person name="Rijpstra W.I.C."/>
            <person name="Sinninghe Damste J.S."/>
            <person name="Rakitin A.L."/>
            <person name="Ravin N.V."/>
            <person name="Dedysh S.N."/>
        </authorList>
    </citation>
    <scope>NUCLEOTIDE SEQUENCE [LARGE SCALE GENOMIC DNA]</scope>
    <source>
        <strain evidence="9">AF10</strain>
    </source>
</reference>
<dbReference type="Pfam" id="PF13440">
    <property type="entry name" value="Polysacc_synt_3"/>
    <property type="match status" value="1"/>
</dbReference>
<feature type="transmembrane region" description="Helical" evidence="7">
    <location>
        <begin position="405"/>
        <end position="429"/>
    </location>
</feature>
<reference evidence="8 9" key="1">
    <citation type="submission" date="2018-11" db="EMBL/GenBank/DDBJ databases">
        <authorList>
            <person name="Mardanov A.V."/>
            <person name="Ravin N.V."/>
            <person name="Dedysh S.N."/>
        </authorList>
    </citation>
    <scope>NUCLEOTIDE SEQUENCE [LARGE SCALE GENOMIC DNA]</scope>
    <source>
        <strain evidence="8 9">AF10</strain>
    </source>
</reference>
<protein>
    <submittedName>
        <fullName evidence="8">Polysaccharide biosynthesis protein</fullName>
    </submittedName>
</protein>
<feature type="transmembrane region" description="Helical" evidence="7">
    <location>
        <begin position="379"/>
        <end position="399"/>
    </location>
</feature>
<evidence type="ECO:0000256" key="3">
    <source>
        <dbReference type="ARBA" id="ARBA00022692"/>
    </source>
</evidence>
<accession>A0A4Q0T8N8</accession>
<feature type="transmembrane region" description="Helical" evidence="7">
    <location>
        <begin position="172"/>
        <end position="190"/>
    </location>
</feature>
<dbReference type="PANTHER" id="PTHR30250:SF11">
    <property type="entry name" value="O-ANTIGEN TRANSPORTER-RELATED"/>
    <property type="match status" value="1"/>
</dbReference>
<keyword evidence="2" id="KW-1003">Cell membrane</keyword>
<comment type="subcellular location">
    <subcellularLocation>
        <location evidence="1">Cell membrane</location>
        <topology evidence="1">Multi-pass membrane protein</topology>
    </subcellularLocation>
</comment>
<dbReference type="OrthoDB" id="8482265at2"/>
<gene>
    <name evidence="8" type="ORF">GRAN_1709</name>
</gene>
<dbReference type="GO" id="GO:0005886">
    <property type="term" value="C:plasma membrane"/>
    <property type="evidence" value="ECO:0007669"/>
    <property type="project" value="UniProtKB-SubCell"/>
</dbReference>
<evidence type="ECO:0000256" key="6">
    <source>
        <dbReference type="SAM" id="MobiDB-lite"/>
    </source>
</evidence>
<evidence type="ECO:0000313" key="8">
    <source>
        <dbReference type="EMBL" id="RXH58399.1"/>
    </source>
</evidence>
<feature type="transmembrane region" description="Helical" evidence="7">
    <location>
        <begin position="102"/>
        <end position="125"/>
    </location>
</feature>
<feature type="transmembrane region" description="Helical" evidence="7">
    <location>
        <begin position="140"/>
        <end position="160"/>
    </location>
</feature>
<feature type="region of interest" description="Disordered" evidence="6">
    <location>
        <begin position="1"/>
        <end position="25"/>
    </location>
</feature>
<evidence type="ECO:0000256" key="4">
    <source>
        <dbReference type="ARBA" id="ARBA00022989"/>
    </source>
</evidence>
<sequence>MTTPEVSSNPPIPTPLSPERISTQAKGGGTRAVVQTVGARLLIQVINAATGILTARLLQPAGRGELAAMILWSLFLAQLTTFGIPSSLVYFLRSRPDRRGDLITSGLVMAGVLGVVTAIIGAVLMPEFISKYPHWVIRDAQWLLVITPICSLTFVGRAILESHGEFGASNLAQSLSPLTTLIALLFLVALHRVTVLGAGLCYIIAIFPVAALLAVRVFPYFDPAARISKSGCKLLLSYGVRSYWIDLLGTLSLQVDQVLVVSLLTAADMGLYVVMLSLSRMANVFQNAVTAVLFPKATGQSTERIRELTGRAARVSLTITACATFSIGVIGPGLLRIFYGKDYTSAAGCLRILLLEVTMSGLVFILAQAFMALDRPGTVSILQGIGLGFSVPLMLLLIPRFGITGAAYALLISTTARLCFICAGFPIYLKIRVPDLRPRMDDYTSLVRSLKRSTQKP</sequence>
<keyword evidence="9" id="KW-1185">Reference proteome</keyword>
<organism evidence="8 9">
    <name type="scientific">Granulicella sibirica</name>
    <dbReference type="NCBI Taxonomy" id="2479048"/>
    <lineage>
        <taxon>Bacteria</taxon>
        <taxon>Pseudomonadati</taxon>
        <taxon>Acidobacteriota</taxon>
        <taxon>Terriglobia</taxon>
        <taxon>Terriglobales</taxon>
        <taxon>Acidobacteriaceae</taxon>
        <taxon>Granulicella</taxon>
    </lineage>
</organism>
<dbReference type="AlphaFoldDB" id="A0A4Q0T8N8"/>
<evidence type="ECO:0000256" key="1">
    <source>
        <dbReference type="ARBA" id="ARBA00004651"/>
    </source>
</evidence>
<comment type="caution">
    <text evidence="8">The sequence shown here is derived from an EMBL/GenBank/DDBJ whole genome shotgun (WGS) entry which is preliminary data.</text>
</comment>
<proteinExistence type="predicted"/>
<evidence type="ECO:0000256" key="5">
    <source>
        <dbReference type="ARBA" id="ARBA00023136"/>
    </source>
</evidence>
<keyword evidence="3 7" id="KW-0812">Transmembrane</keyword>